<dbReference type="RefSeq" id="XP_040739942.1">
    <property type="nucleotide sequence ID" value="XM_040892270.1"/>
</dbReference>
<evidence type="ECO:0000313" key="3">
    <source>
        <dbReference type="Proteomes" id="UP000193922"/>
    </source>
</evidence>
<sequence length="93" mass="10630">MRAVARPDGDLFRLIISLSRFPLPAYYISETAHTTTTSLFRVLYPANIHTEKKMDMRFSIYSSLHPCPVLTFILLLTSSHIWIFGLGTTDLLQ</sequence>
<gene>
    <name evidence="2" type="ORF">DL89DRAFT_92978</name>
</gene>
<evidence type="ECO:0000313" key="2">
    <source>
        <dbReference type="EMBL" id="ORX65859.1"/>
    </source>
</evidence>
<dbReference type="GeneID" id="63808918"/>
<comment type="caution">
    <text evidence="2">The sequence shown here is derived from an EMBL/GenBank/DDBJ whole genome shotgun (WGS) entry which is preliminary data.</text>
</comment>
<reference evidence="2 3" key="1">
    <citation type="submission" date="2016-07" db="EMBL/GenBank/DDBJ databases">
        <title>Pervasive Adenine N6-methylation of Active Genes in Fungi.</title>
        <authorList>
            <consortium name="DOE Joint Genome Institute"/>
            <person name="Mondo S.J."/>
            <person name="Dannebaum R.O."/>
            <person name="Kuo R.C."/>
            <person name="Labutti K."/>
            <person name="Haridas S."/>
            <person name="Kuo A."/>
            <person name="Salamov A."/>
            <person name="Ahrendt S.R."/>
            <person name="Lipzen A."/>
            <person name="Sullivan W."/>
            <person name="Andreopoulos W.B."/>
            <person name="Clum A."/>
            <person name="Lindquist E."/>
            <person name="Daum C."/>
            <person name="Ramamoorthy G.K."/>
            <person name="Gryganskyi A."/>
            <person name="Culley D."/>
            <person name="Magnuson J.K."/>
            <person name="James T.Y."/>
            <person name="O'Malley M.A."/>
            <person name="Stajich J.E."/>
            <person name="Spatafora J.W."/>
            <person name="Visel A."/>
            <person name="Grigoriev I.V."/>
        </authorList>
    </citation>
    <scope>NUCLEOTIDE SEQUENCE [LARGE SCALE GENOMIC DNA]</scope>
    <source>
        <strain evidence="2 3">ATCC 12442</strain>
    </source>
</reference>
<dbReference type="AlphaFoldDB" id="A0A1Y1VX32"/>
<feature type="transmembrane region" description="Helical" evidence="1">
    <location>
        <begin position="58"/>
        <end position="83"/>
    </location>
</feature>
<proteinExistence type="predicted"/>
<organism evidence="2 3">
    <name type="scientific">Linderina pennispora</name>
    <dbReference type="NCBI Taxonomy" id="61395"/>
    <lineage>
        <taxon>Eukaryota</taxon>
        <taxon>Fungi</taxon>
        <taxon>Fungi incertae sedis</taxon>
        <taxon>Zoopagomycota</taxon>
        <taxon>Kickxellomycotina</taxon>
        <taxon>Kickxellomycetes</taxon>
        <taxon>Kickxellales</taxon>
        <taxon>Kickxellaceae</taxon>
        <taxon>Linderina</taxon>
    </lineage>
</organism>
<evidence type="ECO:0000256" key="1">
    <source>
        <dbReference type="SAM" id="Phobius"/>
    </source>
</evidence>
<keyword evidence="1" id="KW-0472">Membrane</keyword>
<keyword evidence="3" id="KW-1185">Reference proteome</keyword>
<name>A0A1Y1VX32_9FUNG</name>
<accession>A0A1Y1VX32</accession>
<dbReference type="EMBL" id="MCFD01000020">
    <property type="protein sequence ID" value="ORX65859.1"/>
    <property type="molecule type" value="Genomic_DNA"/>
</dbReference>
<keyword evidence="1" id="KW-1133">Transmembrane helix</keyword>
<protein>
    <submittedName>
        <fullName evidence="2">Uncharacterized protein</fullName>
    </submittedName>
</protein>
<dbReference type="Proteomes" id="UP000193922">
    <property type="component" value="Unassembled WGS sequence"/>
</dbReference>
<keyword evidence="1" id="KW-0812">Transmembrane</keyword>